<sequence length="154" mass="17081">MSNADASDFDLATFLPYQLSVASNAVSNRIAQVYHREFGLKVTEWRVMAMLGDAGALTQRELAERTVMDKVAVNRACKVLEDRDLARRRPNPSDGRSHMLELSEAGVAMHGKIVPRARAIEASLLEALGVEREDAFRDILGRIREQATQFGPEA</sequence>
<organism evidence="2 3">
    <name type="scientific">Parerythrobacter lacustris</name>
    <dbReference type="NCBI Taxonomy" id="2969984"/>
    <lineage>
        <taxon>Bacteria</taxon>
        <taxon>Pseudomonadati</taxon>
        <taxon>Pseudomonadota</taxon>
        <taxon>Alphaproteobacteria</taxon>
        <taxon>Sphingomonadales</taxon>
        <taxon>Erythrobacteraceae</taxon>
        <taxon>Parerythrobacter</taxon>
    </lineage>
</organism>
<dbReference type="Pfam" id="PF12802">
    <property type="entry name" value="MarR_2"/>
    <property type="match status" value="1"/>
</dbReference>
<dbReference type="SMART" id="SM00347">
    <property type="entry name" value="HTH_MARR"/>
    <property type="match status" value="1"/>
</dbReference>
<dbReference type="RefSeq" id="WP_257596707.1">
    <property type="nucleotide sequence ID" value="NZ_JANKHH010000007.1"/>
</dbReference>
<dbReference type="PRINTS" id="PR00598">
    <property type="entry name" value="HTHMARR"/>
</dbReference>
<dbReference type="PANTHER" id="PTHR33164:SF43">
    <property type="entry name" value="HTH-TYPE TRANSCRIPTIONAL REPRESSOR YETL"/>
    <property type="match status" value="1"/>
</dbReference>
<dbReference type="InterPro" id="IPR039422">
    <property type="entry name" value="MarR/SlyA-like"/>
</dbReference>
<dbReference type="InterPro" id="IPR000835">
    <property type="entry name" value="HTH_MarR-typ"/>
</dbReference>
<dbReference type="PROSITE" id="PS50995">
    <property type="entry name" value="HTH_MARR_2"/>
    <property type="match status" value="1"/>
</dbReference>
<evidence type="ECO:0000313" key="2">
    <source>
        <dbReference type="EMBL" id="MCR2834857.1"/>
    </source>
</evidence>
<evidence type="ECO:0000313" key="3">
    <source>
        <dbReference type="Proteomes" id="UP001206067"/>
    </source>
</evidence>
<proteinExistence type="predicted"/>
<protein>
    <submittedName>
        <fullName evidence="2">MarR family winged helix-turn-helix transcriptional regulator</fullName>
    </submittedName>
</protein>
<dbReference type="Gene3D" id="1.10.10.10">
    <property type="entry name" value="Winged helix-like DNA-binding domain superfamily/Winged helix DNA-binding domain"/>
    <property type="match status" value="1"/>
</dbReference>
<gene>
    <name evidence="2" type="ORF">NSO95_12980</name>
</gene>
<dbReference type="PANTHER" id="PTHR33164">
    <property type="entry name" value="TRANSCRIPTIONAL REGULATOR, MARR FAMILY"/>
    <property type="match status" value="1"/>
</dbReference>
<dbReference type="Proteomes" id="UP001206067">
    <property type="component" value="Unassembled WGS sequence"/>
</dbReference>
<evidence type="ECO:0000259" key="1">
    <source>
        <dbReference type="PROSITE" id="PS50995"/>
    </source>
</evidence>
<reference evidence="2 3" key="1">
    <citation type="submission" date="2022-08" db="EMBL/GenBank/DDBJ databases">
        <title>Polyphasic taxonomy analysis of Qipengyuania sp.RS5-5.</title>
        <authorList>
            <person name="Xamxidin M."/>
            <person name="Wu M."/>
        </authorList>
    </citation>
    <scope>NUCLEOTIDE SEQUENCE [LARGE SCALE GENOMIC DNA]</scope>
    <source>
        <strain evidence="2 3">RS5-5</strain>
    </source>
</reference>
<accession>A0ABT1XWM9</accession>
<feature type="domain" description="HTH marR-type" evidence="1">
    <location>
        <begin position="12"/>
        <end position="145"/>
    </location>
</feature>
<dbReference type="EMBL" id="JANKHH010000007">
    <property type="protein sequence ID" value="MCR2834857.1"/>
    <property type="molecule type" value="Genomic_DNA"/>
</dbReference>
<keyword evidence="3" id="KW-1185">Reference proteome</keyword>
<name>A0ABT1XWM9_9SPHN</name>
<comment type="caution">
    <text evidence="2">The sequence shown here is derived from an EMBL/GenBank/DDBJ whole genome shotgun (WGS) entry which is preliminary data.</text>
</comment>
<dbReference type="InterPro" id="IPR036388">
    <property type="entry name" value="WH-like_DNA-bd_sf"/>
</dbReference>
<dbReference type="SUPFAM" id="SSF46785">
    <property type="entry name" value="Winged helix' DNA-binding domain"/>
    <property type="match status" value="1"/>
</dbReference>
<dbReference type="InterPro" id="IPR036390">
    <property type="entry name" value="WH_DNA-bd_sf"/>
</dbReference>